<dbReference type="EMBL" id="JAINUL010000001">
    <property type="protein sequence ID" value="MCC0093859.1"/>
    <property type="molecule type" value="Genomic_DNA"/>
</dbReference>
<name>A0ABS8DZ03_9ACTN</name>
<accession>A0ABS8DZ03</accession>
<proteinExistence type="predicted"/>
<comment type="caution">
    <text evidence="1">The sequence shown here is derived from an EMBL/GenBank/DDBJ whole genome shotgun (WGS) entry which is preliminary data.</text>
</comment>
<evidence type="ECO:0000313" key="2">
    <source>
        <dbReference type="Proteomes" id="UP001520654"/>
    </source>
</evidence>
<protein>
    <submittedName>
        <fullName evidence="1">Uncharacterized protein</fullName>
    </submittedName>
</protein>
<keyword evidence="2" id="KW-1185">Reference proteome</keyword>
<organism evidence="1 2">
    <name type="scientific">Streptomyces flavotricini</name>
    <dbReference type="NCBI Taxonomy" id="66888"/>
    <lineage>
        <taxon>Bacteria</taxon>
        <taxon>Bacillati</taxon>
        <taxon>Actinomycetota</taxon>
        <taxon>Actinomycetes</taxon>
        <taxon>Kitasatosporales</taxon>
        <taxon>Streptomycetaceae</taxon>
        <taxon>Streptomyces</taxon>
    </lineage>
</organism>
<sequence>MPRTAPPALPYETVLPYEAAARLCAAAARTLLVPRVSSATVLGTGPAVAAHLAALVREVPGLGNITVHPGPAHWPHPGAAALAAAQGTVLTTAASRERALLGADLVVLTGPALPVDRSLLAPSAVVVEPPPPGA</sequence>
<evidence type="ECO:0000313" key="1">
    <source>
        <dbReference type="EMBL" id="MCC0093859.1"/>
    </source>
</evidence>
<dbReference type="RefSeq" id="WP_229334478.1">
    <property type="nucleotide sequence ID" value="NZ_JAINUL010000001.1"/>
</dbReference>
<dbReference type="Proteomes" id="UP001520654">
    <property type="component" value="Unassembled WGS sequence"/>
</dbReference>
<gene>
    <name evidence="1" type="ORF">K7B10_03460</name>
</gene>
<reference evidence="1 2" key="1">
    <citation type="submission" date="2021-08" db="EMBL/GenBank/DDBJ databases">
        <title>Genomic Architecture of Streptomyces flavotricini NGL1 and Streptomyces erythrochromogenes HMS4 With Differential Plant Beneficial attributes and laccase production capabilities.</title>
        <authorList>
            <person name="Salwan R."/>
            <person name="Kaur R."/>
            <person name="Sharma V."/>
        </authorList>
    </citation>
    <scope>NUCLEOTIDE SEQUENCE [LARGE SCALE GENOMIC DNA]</scope>
    <source>
        <strain evidence="1 2">NGL1</strain>
    </source>
</reference>
<dbReference type="Gene3D" id="3.40.50.720">
    <property type="entry name" value="NAD(P)-binding Rossmann-like Domain"/>
    <property type="match status" value="1"/>
</dbReference>